<accession>A0ABV0F4W4</accession>
<protein>
    <recommendedName>
        <fullName evidence="5">Lipoprotein</fullName>
    </recommendedName>
</protein>
<gene>
    <name evidence="3" type="ORF">BAU18_002582</name>
</gene>
<dbReference type="RefSeq" id="WP_161870313.1">
    <property type="nucleotide sequence ID" value="NZ_MAEI02000001.1"/>
</dbReference>
<keyword evidence="1" id="KW-0802">TPR repeat</keyword>
<evidence type="ECO:0000256" key="1">
    <source>
        <dbReference type="PROSITE-ProRule" id="PRU00339"/>
    </source>
</evidence>
<reference evidence="3 4" key="2">
    <citation type="submission" date="2024-02" db="EMBL/GenBank/DDBJ databases">
        <title>The Genome Sequence of Enterococcus diestrammenae JM9A.</title>
        <authorList>
            <person name="Earl A."/>
            <person name="Manson A."/>
            <person name="Gilmore M."/>
            <person name="Sanders J."/>
            <person name="Shea T."/>
            <person name="Howe W."/>
            <person name="Livny J."/>
            <person name="Cuomo C."/>
            <person name="Neafsey D."/>
            <person name="Birren B."/>
        </authorList>
    </citation>
    <scope>NUCLEOTIDE SEQUENCE [LARGE SCALE GENOMIC DNA]</scope>
    <source>
        <strain evidence="3 4">JM9A</strain>
    </source>
</reference>
<evidence type="ECO:0008006" key="5">
    <source>
        <dbReference type="Google" id="ProtNLM"/>
    </source>
</evidence>
<evidence type="ECO:0000313" key="4">
    <source>
        <dbReference type="Proteomes" id="UP001429357"/>
    </source>
</evidence>
<evidence type="ECO:0000256" key="2">
    <source>
        <dbReference type="SAM" id="SignalP"/>
    </source>
</evidence>
<organism evidence="3 4">
    <name type="scientific">Enterococcus diestrammenae</name>
    <dbReference type="NCBI Taxonomy" id="1155073"/>
    <lineage>
        <taxon>Bacteria</taxon>
        <taxon>Bacillati</taxon>
        <taxon>Bacillota</taxon>
        <taxon>Bacilli</taxon>
        <taxon>Lactobacillales</taxon>
        <taxon>Enterococcaceae</taxon>
        <taxon>Enterococcus</taxon>
    </lineage>
</organism>
<reference evidence="4" key="1">
    <citation type="submission" date="2016-06" db="EMBL/GenBank/DDBJ databases">
        <title>Four novel species of enterococci isolated from chicken manure.</title>
        <authorList>
            <person name="Van Tyne D."/>
        </authorList>
    </citation>
    <scope>NUCLEOTIDE SEQUENCE [LARGE SCALE GENOMIC DNA]</scope>
    <source>
        <strain evidence="4">JM9A</strain>
    </source>
</reference>
<proteinExistence type="predicted"/>
<dbReference type="InterPro" id="IPR019734">
    <property type="entry name" value="TPR_rpt"/>
</dbReference>
<sequence length="232" mass="25852">MSSRSKFGVCLMMGVLFLSGCQSQNTAYESAVAAGVTAIAKGNYRKAAASFDLALQAEPRDQAAIDYQQQTALLEKSERQLQAGKISESKQTVAELLARSDLSRSVKQQGDAQASAVKAAQKVVDDFDNRLKTIRQSLAEDDYDEALNQLIDARNVADGNPALAEERGELDKLLVRLVKQKAAYDVAEKVKELTPTPRRSRHPRLWFQKFYKDIGMVRHQMKKGVLPPRHRF</sequence>
<dbReference type="InterPro" id="IPR011990">
    <property type="entry name" value="TPR-like_helical_dom_sf"/>
</dbReference>
<dbReference type="PROSITE" id="PS50005">
    <property type="entry name" value="TPR"/>
    <property type="match status" value="1"/>
</dbReference>
<dbReference type="Proteomes" id="UP001429357">
    <property type="component" value="Unassembled WGS sequence"/>
</dbReference>
<keyword evidence="4" id="KW-1185">Reference proteome</keyword>
<feature type="chain" id="PRO_5045885357" description="Lipoprotein" evidence="2">
    <location>
        <begin position="28"/>
        <end position="232"/>
    </location>
</feature>
<dbReference type="PROSITE" id="PS51257">
    <property type="entry name" value="PROKAR_LIPOPROTEIN"/>
    <property type="match status" value="1"/>
</dbReference>
<keyword evidence="2" id="KW-0732">Signal</keyword>
<evidence type="ECO:0000313" key="3">
    <source>
        <dbReference type="EMBL" id="MEO1782965.1"/>
    </source>
</evidence>
<dbReference type="Gene3D" id="1.25.40.10">
    <property type="entry name" value="Tetratricopeptide repeat domain"/>
    <property type="match status" value="1"/>
</dbReference>
<name>A0ABV0F4W4_9ENTE</name>
<comment type="caution">
    <text evidence="3">The sequence shown here is derived from an EMBL/GenBank/DDBJ whole genome shotgun (WGS) entry which is preliminary data.</text>
</comment>
<feature type="repeat" description="TPR" evidence="1">
    <location>
        <begin position="28"/>
        <end position="61"/>
    </location>
</feature>
<feature type="signal peptide" evidence="2">
    <location>
        <begin position="1"/>
        <end position="27"/>
    </location>
</feature>
<dbReference type="EMBL" id="MAEI02000001">
    <property type="protein sequence ID" value="MEO1782965.1"/>
    <property type="molecule type" value="Genomic_DNA"/>
</dbReference>